<feature type="transmembrane region" description="Helical" evidence="2">
    <location>
        <begin position="152"/>
        <end position="169"/>
    </location>
</feature>
<feature type="transmembrane region" description="Helical" evidence="2">
    <location>
        <begin position="80"/>
        <end position="99"/>
    </location>
</feature>
<protein>
    <submittedName>
        <fullName evidence="5">Acyltransferase family protein</fullName>
    </submittedName>
</protein>
<dbReference type="Pfam" id="PF01757">
    <property type="entry name" value="Acyl_transf_3"/>
    <property type="match status" value="1"/>
</dbReference>
<feature type="transmembrane region" description="Helical" evidence="2">
    <location>
        <begin position="176"/>
        <end position="195"/>
    </location>
</feature>
<dbReference type="GO" id="GO:0016747">
    <property type="term" value="F:acyltransferase activity, transferring groups other than amino-acyl groups"/>
    <property type="evidence" value="ECO:0007669"/>
    <property type="project" value="InterPro"/>
</dbReference>
<dbReference type="InterPro" id="IPR043968">
    <property type="entry name" value="SGNH"/>
</dbReference>
<evidence type="ECO:0000313" key="6">
    <source>
        <dbReference type="Proteomes" id="UP000321034"/>
    </source>
</evidence>
<feature type="transmembrane region" description="Helical" evidence="2">
    <location>
        <begin position="307"/>
        <end position="326"/>
    </location>
</feature>
<keyword evidence="2" id="KW-1133">Transmembrane helix</keyword>
<dbReference type="GO" id="GO:0009103">
    <property type="term" value="P:lipopolysaccharide biosynthetic process"/>
    <property type="evidence" value="ECO:0007669"/>
    <property type="project" value="TreeGrafter"/>
</dbReference>
<feature type="compositionally biased region" description="Low complexity" evidence="1">
    <location>
        <begin position="447"/>
        <end position="465"/>
    </location>
</feature>
<feature type="transmembrane region" description="Helical" evidence="2">
    <location>
        <begin position="215"/>
        <end position="231"/>
    </location>
</feature>
<sequence length="803" mass="83626">MSASSSPRTPVRRDLQGLRALAVVAVVLAHLIGWPRGGFAGVDVFFVISGFLITGLLLRELAATGRISLRDFFARRIRRILPAAVVVLAAVVVVAFVVFNRTQADRTLFDALAALALVANWRFAVEGTDYFHAADAVSPLQHFWTLSVEEQFYLVWPALLLLLVLLLPVAARRTGAARAVVGLAAAAIVVVSGGWAMVQTAGDPTVAYFSTATRAWELAVGALLAVAVPVLGRIPAAFRWVLGWIGAAGVVWSFLIVDPDTMPFPAPWAALPVAAAVLVIAGGVGGDPRQRHLFPLTNPISVFVGDVSYSLYLWHFPVIVFAAVLLPAGAESTLIVVATVVVLAVSGYFLVEQPLHRSPWLRGKATDAAPTPSVVEPDAAPPAVEPEAAPVAARLPSTRPEGWTPGTRYYPGSRPRPSGPLAIGSGAAPDSALEPATTAAPRRSPQTAVRAVAAASAEPAPATPPARSAWAQWRARFRPQFGLGAAGLAIGAGVVVLMTMVAFGSPTIGPLTPAPGDAVAAPADDPVATVQAELAAAVSATQWPALQPSLDEVMQRSSSANPARDCFSPDSGIDLGRCTWGDGGAPRHMYLVGDSSAMAYAPAFKKLAEESGGQWRVTTVGMYGCRFTDVLVQNDGAGVMAACPQRKADVRGMIAADPADLVVVSNAYTLAHTIDGRNLSAGDLLRASQAEVAAYGAAGRMVYLAPPPKGGDLSRCYSPLSAPANCTTAVDPTWNAMQAAAEAVAAETGDHAIASLDFSCVDGVCPAFAGGMPIRYDESHLTVAYAEHIVPVLRAELTATGLF</sequence>
<accession>A0A5C8HWJ9</accession>
<dbReference type="Pfam" id="PF19040">
    <property type="entry name" value="SGNH"/>
    <property type="match status" value="1"/>
</dbReference>
<keyword evidence="5" id="KW-0808">Transferase</keyword>
<dbReference type="InterPro" id="IPR002656">
    <property type="entry name" value="Acyl_transf_3_dom"/>
</dbReference>
<keyword evidence="5" id="KW-0012">Acyltransferase</keyword>
<name>A0A5C8HWJ9_9MICO</name>
<dbReference type="PANTHER" id="PTHR23028:SF53">
    <property type="entry name" value="ACYL_TRANSF_3 DOMAIN-CONTAINING PROTEIN"/>
    <property type="match status" value="1"/>
</dbReference>
<evidence type="ECO:0000256" key="1">
    <source>
        <dbReference type="SAM" id="MobiDB-lite"/>
    </source>
</evidence>
<dbReference type="AlphaFoldDB" id="A0A5C8HWJ9"/>
<feature type="transmembrane region" description="Helical" evidence="2">
    <location>
        <begin position="332"/>
        <end position="351"/>
    </location>
</feature>
<keyword evidence="6" id="KW-1185">Reference proteome</keyword>
<evidence type="ECO:0000313" key="5">
    <source>
        <dbReference type="EMBL" id="TXK10459.1"/>
    </source>
</evidence>
<comment type="caution">
    <text evidence="5">The sequence shown here is derived from an EMBL/GenBank/DDBJ whole genome shotgun (WGS) entry which is preliminary data.</text>
</comment>
<dbReference type="InterPro" id="IPR050879">
    <property type="entry name" value="Acyltransferase_3"/>
</dbReference>
<feature type="transmembrane region" description="Helical" evidence="2">
    <location>
        <begin position="17"/>
        <end position="34"/>
    </location>
</feature>
<keyword evidence="2" id="KW-0472">Membrane</keyword>
<feature type="domain" description="SGNH" evidence="4">
    <location>
        <begin position="566"/>
        <end position="794"/>
    </location>
</feature>
<feature type="transmembrane region" description="Helical" evidence="2">
    <location>
        <begin position="238"/>
        <end position="256"/>
    </location>
</feature>
<gene>
    <name evidence="5" type="ORF">FVP77_10575</name>
</gene>
<dbReference type="EMBL" id="VRSV01000002">
    <property type="protein sequence ID" value="TXK10459.1"/>
    <property type="molecule type" value="Genomic_DNA"/>
</dbReference>
<organism evidence="5 6">
    <name type="scientific">Microbacterium hatanonis</name>
    <dbReference type="NCBI Taxonomy" id="404366"/>
    <lineage>
        <taxon>Bacteria</taxon>
        <taxon>Bacillati</taxon>
        <taxon>Actinomycetota</taxon>
        <taxon>Actinomycetes</taxon>
        <taxon>Micrococcales</taxon>
        <taxon>Microbacteriaceae</taxon>
        <taxon>Microbacterium</taxon>
    </lineage>
</organism>
<feature type="transmembrane region" description="Helical" evidence="2">
    <location>
        <begin position="481"/>
        <end position="503"/>
    </location>
</feature>
<dbReference type="OrthoDB" id="3404679at2"/>
<feature type="transmembrane region" description="Helical" evidence="2">
    <location>
        <begin position="268"/>
        <end position="286"/>
    </location>
</feature>
<dbReference type="GO" id="GO:0016020">
    <property type="term" value="C:membrane"/>
    <property type="evidence" value="ECO:0007669"/>
    <property type="project" value="TreeGrafter"/>
</dbReference>
<dbReference type="PANTHER" id="PTHR23028">
    <property type="entry name" value="ACETYLTRANSFERASE"/>
    <property type="match status" value="1"/>
</dbReference>
<feature type="transmembrane region" description="Helical" evidence="2">
    <location>
        <begin position="40"/>
        <end position="59"/>
    </location>
</feature>
<reference evidence="5 6" key="1">
    <citation type="submission" date="2019-08" db="EMBL/GenBank/DDBJ databases">
        <authorList>
            <person name="Dong K."/>
        </authorList>
    </citation>
    <scope>NUCLEOTIDE SEQUENCE [LARGE SCALE GENOMIC DNA]</scope>
    <source>
        <strain evidence="5 6">JCM14558</strain>
    </source>
</reference>
<evidence type="ECO:0000259" key="3">
    <source>
        <dbReference type="Pfam" id="PF01757"/>
    </source>
</evidence>
<proteinExistence type="predicted"/>
<keyword evidence="2" id="KW-0812">Transmembrane</keyword>
<dbReference type="Proteomes" id="UP000321034">
    <property type="component" value="Unassembled WGS sequence"/>
</dbReference>
<feature type="domain" description="Acyltransferase 3" evidence="3">
    <location>
        <begin position="14"/>
        <end position="348"/>
    </location>
</feature>
<evidence type="ECO:0000256" key="2">
    <source>
        <dbReference type="SAM" id="Phobius"/>
    </source>
</evidence>
<feature type="region of interest" description="Disordered" evidence="1">
    <location>
        <begin position="362"/>
        <end position="465"/>
    </location>
</feature>
<evidence type="ECO:0000259" key="4">
    <source>
        <dbReference type="Pfam" id="PF19040"/>
    </source>
</evidence>